<reference evidence="1 2" key="1">
    <citation type="journal article" date="2019" name="Int. J. Syst. Evol. Microbiol.">
        <title>Capsulimonas corticalis gen. nov., sp. nov., an aerobic capsulated bacterium, of a novel bacterial order, Capsulimonadales ord. nov., of the class Armatimonadia of the phylum Armatimonadetes.</title>
        <authorList>
            <person name="Li J."/>
            <person name="Kudo C."/>
            <person name="Tonouchi A."/>
        </authorList>
    </citation>
    <scope>NUCLEOTIDE SEQUENCE [LARGE SCALE GENOMIC DNA]</scope>
    <source>
        <strain evidence="1 2">AX-7</strain>
    </source>
</reference>
<dbReference type="Pfam" id="PF19895">
    <property type="entry name" value="DUF6368"/>
    <property type="match status" value="1"/>
</dbReference>
<dbReference type="AlphaFoldDB" id="A0A402D0V7"/>
<organism evidence="1 2">
    <name type="scientific">Capsulimonas corticalis</name>
    <dbReference type="NCBI Taxonomy" id="2219043"/>
    <lineage>
        <taxon>Bacteria</taxon>
        <taxon>Bacillati</taxon>
        <taxon>Armatimonadota</taxon>
        <taxon>Armatimonadia</taxon>
        <taxon>Capsulimonadales</taxon>
        <taxon>Capsulimonadaceae</taxon>
        <taxon>Capsulimonas</taxon>
    </lineage>
</organism>
<keyword evidence="2" id="KW-1185">Reference proteome</keyword>
<dbReference type="InterPro" id="IPR045948">
    <property type="entry name" value="DUF6368"/>
</dbReference>
<sequence>MGPCYQILLPRAWTDNDEKKLDEVIDAVSAEHTGRDCWVADTRPVHGITVLTHGRSFIIGTSPFDLSDAMHPVVQAKFMAAFGFTPADIAVVICANCKDKVDHVILAELLAGVADLLDGIIPMQVLLPTRDLPQRLQRSVWVNKAAWSECEPYQREMLAGMQGRLVTIPDYNDYWDCHWVSQYADAAFLRWWMTHPSFRMPG</sequence>
<evidence type="ECO:0000313" key="1">
    <source>
        <dbReference type="EMBL" id="BDI33524.1"/>
    </source>
</evidence>
<proteinExistence type="predicted"/>
<name>A0A402D0V7_9BACT</name>
<dbReference type="Proteomes" id="UP000287394">
    <property type="component" value="Chromosome"/>
</dbReference>
<evidence type="ECO:0000313" key="2">
    <source>
        <dbReference type="Proteomes" id="UP000287394"/>
    </source>
</evidence>
<accession>A0A402D0V7</accession>
<dbReference type="RefSeq" id="WP_125206160.1">
    <property type="nucleotide sequence ID" value="NZ_AP025739.1"/>
</dbReference>
<gene>
    <name evidence="1" type="ORF">CCAX7_55750</name>
</gene>
<dbReference type="EMBL" id="AP025739">
    <property type="protein sequence ID" value="BDI33524.1"/>
    <property type="molecule type" value="Genomic_DNA"/>
</dbReference>
<dbReference type="KEGG" id="ccot:CCAX7_55750"/>
<dbReference type="OrthoDB" id="9804592at2"/>
<protein>
    <submittedName>
        <fullName evidence="1">Uncharacterized protein</fullName>
    </submittedName>
</protein>